<dbReference type="Gene3D" id="3.40.50.2300">
    <property type="match status" value="2"/>
</dbReference>
<name>A0A2M9D2B5_9MICO</name>
<dbReference type="SUPFAM" id="SSF53822">
    <property type="entry name" value="Periplasmic binding protein-like I"/>
    <property type="match status" value="1"/>
</dbReference>
<dbReference type="CDD" id="cd19995">
    <property type="entry name" value="PBP1_ABC_xylose_binding-like"/>
    <property type="match status" value="1"/>
</dbReference>
<dbReference type="PROSITE" id="PS51257">
    <property type="entry name" value="PROKAR_LIPOPROTEIN"/>
    <property type="match status" value="1"/>
</dbReference>
<reference evidence="4 5" key="1">
    <citation type="submission" date="2017-11" db="EMBL/GenBank/DDBJ databases">
        <title>Genomic Encyclopedia of Archaeal and Bacterial Type Strains, Phase II (KMG-II): From Individual Species to Whole Genera.</title>
        <authorList>
            <person name="Goeker M."/>
        </authorList>
    </citation>
    <scope>NUCLEOTIDE SEQUENCE [LARGE SCALE GENOMIC DNA]</scope>
    <source>
        <strain evidence="4 5">DSM 16400</strain>
    </source>
</reference>
<dbReference type="AlphaFoldDB" id="A0A2M9D2B5"/>
<dbReference type="GO" id="GO:0030288">
    <property type="term" value="C:outer membrane-bounded periplasmic space"/>
    <property type="evidence" value="ECO:0007669"/>
    <property type="project" value="TreeGrafter"/>
</dbReference>
<evidence type="ECO:0000256" key="1">
    <source>
        <dbReference type="ARBA" id="ARBA00004196"/>
    </source>
</evidence>
<evidence type="ECO:0000313" key="5">
    <source>
        <dbReference type="Proteomes" id="UP000231742"/>
    </source>
</evidence>
<accession>A0A2M9D2B5</accession>
<keyword evidence="5" id="KW-1185">Reference proteome</keyword>
<dbReference type="Proteomes" id="UP000231742">
    <property type="component" value="Unassembled WGS sequence"/>
</dbReference>
<sequence length="358" mass="37895">MIRTRSRLLRVIASAVLVMLALSGCGLVMPNTGSDGSRTIALLLPESKTARYEAYDRPFFEAKVAELCPECDVIYANADQDPAKQQQQAESAFAQGISVLVLDPVDSSAAVTIVATAQSYKVPVISYDRLIGSPELAFWVSFDNEKVGALQGKALVERLADQGLSSGNIVMINGSPTDNNSRLFKRGAHNVIDGSAFTVVAEFDTPDWSPDKAQEWMASQVTQYGDSLVGVYAANDATAGGAIAALKAGGVTPLPPVTGQDAELTAIQRIVSGDQYMTIYKDLKREAEIAATHAVALLNGEQLIGQSPETNGIPTTLLTPVIVTIDNIMETVVADGFYTVEQICTAEYAAACAAAGIQ</sequence>
<dbReference type="InterPro" id="IPR050555">
    <property type="entry name" value="Bact_Solute-Bind_Prot2"/>
</dbReference>
<organism evidence="4 5">
    <name type="scientific">Salinibacterium amurskyense</name>
    <dbReference type="NCBI Taxonomy" id="205941"/>
    <lineage>
        <taxon>Bacteria</taxon>
        <taxon>Bacillati</taxon>
        <taxon>Actinomycetota</taxon>
        <taxon>Actinomycetes</taxon>
        <taxon>Micrococcales</taxon>
        <taxon>Microbacteriaceae</taxon>
        <taxon>Salinibacterium</taxon>
    </lineage>
</organism>
<dbReference type="InterPro" id="IPR028082">
    <property type="entry name" value="Peripla_BP_I"/>
</dbReference>
<proteinExistence type="predicted"/>
<dbReference type="InterPro" id="IPR025997">
    <property type="entry name" value="SBP_2_dom"/>
</dbReference>
<evidence type="ECO:0000313" key="4">
    <source>
        <dbReference type="EMBL" id="PJJ78316.1"/>
    </source>
</evidence>
<evidence type="ECO:0000259" key="3">
    <source>
        <dbReference type="Pfam" id="PF13407"/>
    </source>
</evidence>
<protein>
    <submittedName>
        <fullName evidence="4">D-xylose transport system substrate-binding protein</fullName>
    </submittedName>
</protein>
<dbReference type="PANTHER" id="PTHR30036:SF1">
    <property type="entry name" value="D-XYLOSE-BINDING PERIPLASMIC PROTEIN"/>
    <property type="match status" value="1"/>
</dbReference>
<dbReference type="EMBL" id="PGFH01000002">
    <property type="protein sequence ID" value="PJJ78316.1"/>
    <property type="molecule type" value="Genomic_DNA"/>
</dbReference>
<dbReference type="Pfam" id="PF13407">
    <property type="entry name" value="Peripla_BP_4"/>
    <property type="match status" value="1"/>
</dbReference>
<dbReference type="GO" id="GO:0030246">
    <property type="term" value="F:carbohydrate binding"/>
    <property type="evidence" value="ECO:0007669"/>
    <property type="project" value="TreeGrafter"/>
</dbReference>
<dbReference type="PANTHER" id="PTHR30036">
    <property type="entry name" value="D-XYLOSE-BINDING PERIPLASMIC PROTEIN"/>
    <property type="match status" value="1"/>
</dbReference>
<dbReference type="OrthoDB" id="9773673at2"/>
<gene>
    <name evidence="4" type="ORF">CLV85_1883</name>
</gene>
<comment type="subcellular location">
    <subcellularLocation>
        <location evidence="1">Cell envelope</location>
    </subcellularLocation>
</comment>
<feature type="domain" description="Periplasmic binding protein" evidence="3">
    <location>
        <begin position="40"/>
        <end position="302"/>
    </location>
</feature>
<comment type="caution">
    <text evidence="4">The sequence shown here is derived from an EMBL/GenBank/DDBJ whole genome shotgun (WGS) entry which is preliminary data.</text>
</comment>
<keyword evidence="2" id="KW-0732">Signal</keyword>
<evidence type="ECO:0000256" key="2">
    <source>
        <dbReference type="ARBA" id="ARBA00022729"/>
    </source>
</evidence>
<dbReference type="RefSeq" id="WP_100389371.1">
    <property type="nucleotide sequence ID" value="NZ_BMZU01000002.1"/>
</dbReference>